<dbReference type="PANTHER" id="PTHR44520">
    <property type="entry name" value="RESPONSE REGULATOR RCP1-RELATED"/>
    <property type="match status" value="1"/>
</dbReference>
<dbReference type="EMBL" id="PYAW01000009">
    <property type="protein sequence ID" value="PSL43145.1"/>
    <property type="molecule type" value="Genomic_DNA"/>
</dbReference>
<dbReference type="RefSeq" id="WP_106531234.1">
    <property type="nucleotide sequence ID" value="NZ_PYAW01000009.1"/>
</dbReference>
<organism evidence="3 4">
    <name type="scientific">Chitinophaga niastensis</name>
    <dbReference type="NCBI Taxonomy" id="536980"/>
    <lineage>
        <taxon>Bacteria</taxon>
        <taxon>Pseudomonadati</taxon>
        <taxon>Bacteroidota</taxon>
        <taxon>Chitinophagia</taxon>
        <taxon>Chitinophagales</taxon>
        <taxon>Chitinophagaceae</taxon>
        <taxon>Chitinophaga</taxon>
    </lineage>
</organism>
<sequence>MDTKNDQEITTLLLVDDDPDDQELFKLALTEIKRAVSCVTASNGQDALDQLTTRACAPDLIFLDMNMPMMNGLTFLGKIKEIDALKRIPVIIYSTSNEPREISAAKKMGASDFITKPTKFADLCQLLHHILLLHINV</sequence>
<feature type="modified residue" description="4-aspartylphosphate" evidence="1">
    <location>
        <position position="64"/>
    </location>
</feature>
<protein>
    <submittedName>
        <fullName evidence="3">Response regulator receiver domain-containing protein</fullName>
    </submittedName>
</protein>
<gene>
    <name evidence="3" type="ORF">CLV51_109139</name>
</gene>
<dbReference type="PROSITE" id="PS50110">
    <property type="entry name" value="RESPONSE_REGULATORY"/>
    <property type="match status" value="1"/>
</dbReference>
<comment type="caution">
    <text evidence="3">The sequence shown here is derived from an EMBL/GenBank/DDBJ whole genome shotgun (WGS) entry which is preliminary data.</text>
</comment>
<evidence type="ECO:0000256" key="1">
    <source>
        <dbReference type="PROSITE-ProRule" id="PRU00169"/>
    </source>
</evidence>
<name>A0A2P8HAA2_CHINA</name>
<dbReference type="AlphaFoldDB" id="A0A2P8HAA2"/>
<feature type="domain" description="Response regulatory" evidence="2">
    <location>
        <begin position="11"/>
        <end position="131"/>
    </location>
</feature>
<dbReference type="Proteomes" id="UP000240971">
    <property type="component" value="Unassembled WGS sequence"/>
</dbReference>
<dbReference type="InterPro" id="IPR052893">
    <property type="entry name" value="TCS_response_regulator"/>
</dbReference>
<keyword evidence="1" id="KW-0597">Phosphoprotein</keyword>
<dbReference type="GO" id="GO:0000160">
    <property type="term" value="P:phosphorelay signal transduction system"/>
    <property type="evidence" value="ECO:0007669"/>
    <property type="project" value="InterPro"/>
</dbReference>
<dbReference type="SUPFAM" id="SSF52172">
    <property type="entry name" value="CheY-like"/>
    <property type="match status" value="1"/>
</dbReference>
<dbReference type="OrthoDB" id="7631574at2"/>
<accession>A0A2P8HAA2</accession>
<reference evidence="3 4" key="1">
    <citation type="submission" date="2018-03" db="EMBL/GenBank/DDBJ databases">
        <title>Genomic Encyclopedia of Archaeal and Bacterial Type Strains, Phase II (KMG-II): from individual species to whole genera.</title>
        <authorList>
            <person name="Goeker M."/>
        </authorList>
    </citation>
    <scope>NUCLEOTIDE SEQUENCE [LARGE SCALE GENOMIC DNA]</scope>
    <source>
        <strain evidence="3 4">DSM 24859</strain>
    </source>
</reference>
<dbReference type="Pfam" id="PF00072">
    <property type="entry name" value="Response_reg"/>
    <property type="match status" value="1"/>
</dbReference>
<keyword evidence="4" id="KW-1185">Reference proteome</keyword>
<dbReference type="InterPro" id="IPR001789">
    <property type="entry name" value="Sig_transdc_resp-reg_receiver"/>
</dbReference>
<dbReference type="Gene3D" id="3.40.50.2300">
    <property type="match status" value="1"/>
</dbReference>
<evidence type="ECO:0000313" key="3">
    <source>
        <dbReference type="EMBL" id="PSL43145.1"/>
    </source>
</evidence>
<dbReference type="SMART" id="SM00448">
    <property type="entry name" value="REC"/>
    <property type="match status" value="1"/>
</dbReference>
<dbReference type="InterPro" id="IPR011006">
    <property type="entry name" value="CheY-like_superfamily"/>
</dbReference>
<evidence type="ECO:0000313" key="4">
    <source>
        <dbReference type="Proteomes" id="UP000240971"/>
    </source>
</evidence>
<dbReference type="PANTHER" id="PTHR44520:SF2">
    <property type="entry name" value="RESPONSE REGULATOR RCP1"/>
    <property type="match status" value="1"/>
</dbReference>
<proteinExistence type="predicted"/>
<evidence type="ECO:0000259" key="2">
    <source>
        <dbReference type="PROSITE" id="PS50110"/>
    </source>
</evidence>